<dbReference type="InterPro" id="IPR039542">
    <property type="entry name" value="Erv_N"/>
</dbReference>
<evidence type="ECO:0000256" key="5">
    <source>
        <dbReference type="SAM" id="Phobius"/>
    </source>
</evidence>
<reference evidence="9" key="2">
    <citation type="submission" date="2012-11" db="EMBL/GenBank/DDBJ databases">
        <authorList>
            <person name="Kuo A."/>
            <person name="Curtis B.A."/>
            <person name="Tanifuji G."/>
            <person name="Burki F."/>
            <person name="Gruber A."/>
            <person name="Irimia M."/>
            <person name="Maruyama S."/>
            <person name="Arias M.C."/>
            <person name="Ball S.G."/>
            <person name="Gile G.H."/>
            <person name="Hirakawa Y."/>
            <person name="Hopkins J.F."/>
            <person name="Rensing S.A."/>
            <person name="Schmutz J."/>
            <person name="Symeonidi A."/>
            <person name="Elias M."/>
            <person name="Eveleigh R.J."/>
            <person name="Herman E.K."/>
            <person name="Klute M.J."/>
            <person name="Nakayama T."/>
            <person name="Obornik M."/>
            <person name="Reyes-Prieto A."/>
            <person name="Armbrust E.V."/>
            <person name="Aves S.J."/>
            <person name="Beiko R.G."/>
            <person name="Coutinho P."/>
            <person name="Dacks J.B."/>
            <person name="Durnford D.G."/>
            <person name="Fast N.M."/>
            <person name="Green B.R."/>
            <person name="Grisdale C."/>
            <person name="Hempe F."/>
            <person name="Henrissat B."/>
            <person name="Hoppner M.P."/>
            <person name="Ishida K.-I."/>
            <person name="Kim E."/>
            <person name="Koreny L."/>
            <person name="Kroth P.G."/>
            <person name="Liu Y."/>
            <person name="Malik S.-B."/>
            <person name="Maier U.G."/>
            <person name="McRose D."/>
            <person name="Mock T."/>
            <person name="Neilson J.A."/>
            <person name="Onodera N.T."/>
            <person name="Poole A.M."/>
            <person name="Pritham E.J."/>
            <person name="Richards T.A."/>
            <person name="Rocap G."/>
            <person name="Roy S.W."/>
            <person name="Sarai C."/>
            <person name="Schaack S."/>
            <person name="Shirato S."/>
            <person name="Slamovits C.H."/>
            <person name="Spencer D.F."/>
            <person name="Suzuki S."/>
            <person name="Worden A.Z."/>
            <person name="Zauner S."/>
            <person name="Barry K."/>
            <person name="Bell C."/>
            <person name="Bharti A.K."/>
            <person name="Crow J.A."/>
            <person name="Grimwood J."/>
            <person name="Kramer R."/>
            <person name="Lindquist E."/>
            <person name="Lucas S."/>
            <person name="Salamov A."/>
            <person name="McFadden G.I."/>
            <person name="Lane C.E."/>
            <person name="Keeling P.J."/>
            <person name="Gray M.W."/>
            <person name="Grigoriev I.V."/>
            <person name="Archibald J.M."/>
        </authorList>
    </citation>
    <scope>NUCLEOTIDE SEQUENCE</scope>
    <source>
        <strain evidence="9">CCMP2712</strain>
    </source>
</reference>
<dbReference type="Pfam" id="PF07970">
    <property type="entry name" value="COPIIcoated_ERV"/>
    <property type="match status" value="1"/>
</dbReference>
<dbReference type="GeneID" id="17300575"/>
<organism evidence="7">
    <name type="scientific">Guillardia theta (strain CCMP2712)</name>
    <name type="common">Cryptophyte</name>
    <dbReference type="NCBI Taxonomy" id="905079"/>
    <lineage>
        <taxon>Eukaryota</taxon>
        <taxon>Cryptophyceae</taxon>
        <taxon>Pyrenomonadales</taxon>
        <taxon>Geminigeraceae</taxon>
        <taxon>Guillardia</taxon>
    </lineage>
</organism>
<dbReference type="InterPro" id="IPR013766">
    <property type="entry name" value="Thioredoxin_domain"/>
</dbReference>
<dbReference type="PROSITE" id="PS51352">
    <property type="entry name" value="THIOREDOXIN_2"/>
    <property type="match status" value="1"/>
</dbReference>
<dbReference type="KEGG" id="gtt:GUITHDRAFT_159761"/>
<dbReference type="InterPro" id="IPR036249">
    <property type="entry name" value="Thioredoxin-like_sf"/>
</dbReference>
<dbReference type="InterPro" id="IPR045888">
    <property type="entry name" value="Erv"/>
</dbReference>
<proteinExistence type="predicted"/>
<keyword evidence="3 5" id="KW-1133">Transmembrane helix</keyword>
<dbReference type="GO" id="GO:0005783">
    <property type="term" value="C:endoplasmic reticulum"/>
    <property type="evidence" value="ECO:0007669"/>
    <property type="project" value="TreeGrafter"/>
</dbReference>
<dbReference type="Gene3D" id="3.40.30.10">
    <property type="entry name" value="Glutaredoxin"/>
    <property type="match status" value="1"/>
</dbReference>
<protein>
    <recommendedName>
        <fullName evidence="6">Thioredoxin domain-containing protein</fullName>
    </recommendedName>
</protein>
<reference evidence="8" key="3">
    <citation type="submission" date="2015-06" db="UniProtKB">
        <authorList>
            <consortium name="EnsemblProtists"/>
        </authorList>
    </citation>
    <scope>IDENTIFICATION</scope>
</reference>
<evidence type="ECO:0000256" key="4">
    <source>
        <dbReference type="ARBA" id="ARBA00023136"/>
    </source>
</evidence>
<dbReference type="RefSeq" id="XP_005830975.1">
    <property type="nucleotide sequence ID" value="XM_005830918.1"/>
</dbReference>
<dbReference type="CDD" id="cd02961">
    <property type="entry name" value="PDI_a_family"/>
    <property type="match status" value="1"/>
</dbReference>
<dbReference type="EnsemblProtists" id="EKX43995">
    <property type="protein sequence ID" value="EKX43995"/>
    <property type="gene ID" value="GUITHDRAFT_159761"/>
</dbReference>
<dbReference type="AlphaFoldDB" id="L1J7D9"/>
<sequence length="475" mass="52953">MSGFLQGLKSVDFYRKLKRDLQQELTEASVSGAALSIIAAVIMIGLVAAELTAYLTVQSESRVVLDHFESSSDDTLQVNFNFTFPHLKCDYASVDATNFMGTHDAGLAARVSKIRLDKNGNLVGRHDDNKKELRHTTDEVHDGPETSIALTTDNFEASHHKYAIMIVNFYAPWCHWCQRLAPVWEKSAATIAQKFPGDERIILAKVDCTHQSSEALCIKYRIDAFPTILVFRKDDKGDSQHESYHGERSVPAITQWAEHFMSQLNNEVPKSRTVDANKDGVVDSHNGVGCMVSGLLHVQRAPGMLKVQAVSDSHEFNWETMDVSHTVNHLSFGPFLSETAWMVLPPHIAASVGSLDDRSFTSDQHVPTTHEHYVKVVRHEVTPPSSWKVAQITSYGYVVHSNNIQKAGEVPTVRINYDILPIIVQFHEKKQAFYHFVTNLCAIVGGVFTVAGIIASLMDKSINLMRKKQELGKLG</sequence>
<reference evidence="7 9" key="1">
    <citation type="journal article" date="2012" name="Nature">
        <title>Algal genomes reveal evolutionary mosaicism and the fate of nucleomorphs.</title>
        <authorList>
            <consortium name="DOE Joint Genome Institute"/>
            <person name="Curtis B.A."/>
            <person name="Tanifuji G."/>
            <person name="Burki F."/>
            <person name="Gruber A."/>
            <person name="Irimia M."/>
            <person name="Maruyama S."/>
            <person name="Arias M.C."/>
            <person name="Ball S.G."/>
            <person name="Gile G.H."/>
            <person name="Hirakawa Y."/>
            <person name="Hopkins J.F."/>
            <person name="Kuo A."/>
            <person name="Rensing S.A."/>
            <person name="Schmutz J."/>
            <person name="Symeonidi A."/>
            <person name="Elias M."/>
            <person name="Eveleigh R.J."/>
            <person name="Herman E.K."/>
            <person name="Klute M.J."/>
            <person name="Nakayama T."/>
            <person name="Obornik M."/>
            <person name="Reyes-Prieto A."/>
            <person name="Armbrust E.V."/>
            <person name="Aves S.J."/>
            <person name="Beiko R.G."/>
            <person name="Coutinho P."/>
            <person name="Dacks J.B."/>
            <person name="Durnford D.G."/>
            <person name="Fast N.M."/>
            <person name="Green B.R."/>
            <person name="Grisdale C.J."/>
            <person name="Hempel F."/>
            <person name="Henrissat B."/>
            <person name="Hoppner M.P."/>
            <person name="Ishida K."/>
            <person name="Kim E."/>
            <person name="Koreny L."/>
            <person name="Kroth P.G."/>
            <person name="Liu Y."/>
            <person name="Malik S.B."/>
            <person name="Maier U.G."/>
            <person name="McRose D."/>
            <person name="Mock T."/>
            <person name="Neilson J.A."/>
            <person name="Onodera N.T."/>
            <person name="Poole A.M."/>
            <person name="Pritham E.J."/>
            <person name="Richards T.A."/>
            <person name="Rocap G."/>
            <person name="Roy S.W."/>
            <person name="Sarai C."/>
            <person name="Schaack S."/>
            <person name="Shirato S."/>
            <person name="Slamovits C.H."/>
            <person name="Spencer D.F."/>
            <person name="Suzuki S."/>
            <person name="Worden A.Z."/>
            <person name="Zauner S."/>
            <person name="Barry K."/>
            <person name="Bell C."/>
            <person name="Bharti A.K."/>
            <person name="Crow J.A."/>
            <person name="Grimwood J."/>
            <person name="Kramer R."/>
            <person name="Lindquist E."/>
            <person name="Lucas S."/>
            <person name="Salamov A."/>
            <person name="McFadden G.I."/>
            <person name="Lane C.E."/>
            <person name="Keeling P.J."/>
            <person name="Gray M.W."/>
            <person name="Grigoriev I.V."/>
            <person name="Archibald J.M."/>
        </authorList>
    </citation>
    <scope>NUCLEOTIDE SEQUENCE</scope>
    <source>
        <strain evidence="7 9">CCMP2712</strain>
    </source>
</reference>
<dbReference type="Proteomes" id="UP000011087">
    <property type="component" value="Unassembled WGS sequence"/>
</dbReference>
<dbReference type="PANTHER" id="PTHR10984:SF37">
    <property type="entry name" value="PROTEIN DISULFIDE-ISOMERASE 5-3"/>
    <property type="match status" value="1"/>
</dbReference>
<evidence type="ECO:0000313" key="8">
    <source>
        <dbReference type="EnsemblProtists" id="EKX43995"/>
    </source>
</evidence>
<comment type="subcellular location">
    <subcellularLocation>
        <location evidence="1">Membrane</location>
    </subcellularLocation>
</comment>
<dbReference type="GO" id="GO:0016020">
    <property type="term" value="C:membrane"/>
    <property type="evidence" value="ECO:0007669"/>
    <property type="project" value="UniProtKB-SubCell"/>
</dbReference>
<dbReference type="InterPro" id="IPR012936">
    <property type="entry name" value="Erv_C"/>
</dbReference>
<evidence type="ECO:0000313" key="7">
    <source>
        <dbReference type="EMBL" id="EKX43995.1"/>
    </source>
</evidence>
<dbReference type="PANTHER" id="PTHR10984">
    <property type="entry name" value="ENDOPLASMIC RETICULUM-GOLGI INTERMEDIATE COMPARTMENT PROTEIN"/>
    <property type="match status" value="1"/>
</dbReference>
<dbReference type="Pfam" id="PF00085">
    <property type="entry name" value="Thioredoxin"/>
    <property type="match status" value="1"/>
</dbReference>
<dbReference type="OrthoDB" id="10265622at2759"/>
<dbReference type="GO" id="GO:0030134">
    <property type="term" value="C:COPII-coated ER to Golgi transport vesicle"/>
    <property type="evidence" value="ECO:0007669"/>
    <property type="project" value="TreeGrafter"/>
</dbReference>
<evidence type="ECO:0000256" key="2">
    <source>
        <dbReference type="ARBA" id="ARBA00022692"/>
    </source>
</evidence>
<evidence type="ECO:0000256" key="1">
    <source>
        <dbReference type="ARBA" id="ARBA00004370"/>
    </source>
</evidence>
<evidence type="ECO:0000313" key="9">
    <source>
        <dbReference type="Proteomes" id="UP000011087"/>
    </source>
</evidence>
<dbReference type="OMA" id="GNFHVHL"/>
<accession>L1J7D9</accession>
<evidence type="ECO:0000259" key="6">
    <source>
        <dbReference type="PROSITE" id="PS51352"/>
    </source>
</evidence>
<dbReference type="SUPFAM" id="SSF52833">
    <property type="entry name" value="Thioredoxin-like"/>
    <property type="match status" value="1"/>
</dbReference>
<keyword evidence="4 5" id="KW-0472">Membrane</keyword>
<gene>
    <name evidence="7" type="ORF">GUITHDRAFT_159761</name>
</gene>
<dbReference type="EMBL" id="JH993007">
    <property type="protein sequence ID" value="EKX43995.1"/>
    <property type="molecule type" value="Genomic_DNA"/>
</dbReference>
<dbReference type="eggNOG" id="KOG2667">
    <property type="taxonomic scope" value="Eukaryota"/>
</dbReference>
<dbReference type="HOGENOM" id="CLU_034705_3_0_1"/>
<dbReference type="Pfam" id="PF13850">
    <property type="entry name" value="ERGIC_N"/>
    <property type="match status" value="1"/>
</dbReference>
<evidence type="ECO:0000256" key="3">
    <source>
        <dbReference type="ARBA" id="ARBA00022989"/>
    </source>
</evidence>
<dbReference type="STRING" id="905079.L1J7D9"/>
<keyword evidence="9" id="KW-1185">Reference proteome</keyword>
<feature type="transmembrane region" description="Helical" evidence="5">
    <location>
        <begin position="433"/>
        <end position="458"/>
    </location>
</feature>
<dbReference type="PaxDb" id="55529-EKX43995"/>
<feature type="domain" description="Thioredoxin" evidence="6">
    <location>
        <begin position="103"/>
        <end position="262"/>
    </location>
</feature>
<keyword evidence="2 5" id="KW-0812">Transmembrane</keyword>
<name>L1J7D9_GUITC</name>